<dbReference type="Proteomes" id="UP000598032">
    <property type="component" value="Unassembled WGS sequence"/>
</dbReference>
<gene>
    <name evidence="1" type="ORF">LMG28140_02452</name>
</gene>
<protein>
    <recommendedName>
        <fullName evidence="3">Alpha/beta hydrolase</fullName>
    </recommendedName>
</protein>
<comment type="caution">
    <text evidence="1">The sequence shown here is derived from an EMBL/GenBank/DDBJ whole genome shotgun (WGS) entry which is preliminary data.</text>
</comment>
<evidence type="ECO:0000313" key="1">
    <source>
        <dbReference type="EMBL" id="CAD6531093.1"/>
    </source>
</evidence>
<accession>A0ABM8NL76</accession>
<dbReference type="Gene3D" id="3.40.50.1820">
    <property type="entry name" value="alpha/beta hydrolase"/>
    <property type="match status" value="1"/>
</dbReference>
<evidence type="ECO:0008006" key="3">
    <source>
        <dbReference type="Google" id="ProtNLM"/>
    </source>
</evidence>
<proteinExistence type="predicted"/>
<evidence type="ECO:0000313" key="2">
    <source>
        <dbReference type="Proteomes" id="UP000598032"/>
    </source>
</evidence>
<dbReference type="EMBL" id="CAJHCP010000005">
    <property type="protein sequence ID" value="CAD6531093.1"/>
    <property type="molecule type" value="Genomic_DNA"/>
</dbReference>
<organism evidence="1 2">
    <name type="scientific">Paraburkholderia metrosideri</name>
    <dbReference type="NCBI Taxonomy" id="580937"/>
    <lineage>
        <taxon>Bacteria</taxon>
        <taxon>Pseudomonadati</taxon>
        <taxon>Pseudomonadota</taxon>
        <taxon>Betaproteobacteria</taxon>
        <taxon>Burkholderiales</taxon>
        <taxon>Burkholderiaceae</taxon>
        <taxon>Paraburkholderia</taxon>
    </lineage>
</organism>
<keyword evidence="2" id="KW-1185">Reference proteome</keyword>
<name>A0ABM8NL76_9BURK</name>
<dbReference type="SUPFAM" id="SSF53474">
    <property type="entry name" value="alpha/beta-Hydrolases"/>
    <property type="match status" value="1"/>
</dbReference>
<reference evidence="1 2" key="1">
    <citation type="submission" date="2020-10" db="EMBL/GenBank/DDBJ databases">
        <authorList>
            <person name="Peeters C."/>
        </authorList>
    </citation>
    <scope>NUCLEOTIDE SEQUENCE [LARGE SCALE GENOMIC DNA]</scope>
    <source>
        <strain evidence="1 2">LMG 28140</strain>
    </source>
</reference>
<dbReference type="InterPro" id="IPR029058">
    <property type="entry name" value="AB_hydrolase_fold"/>
</dbReference>
<sequence length="318" mass="33747">MFALFALVRCWAASVLTTEAAHLSGAMTMTCVARYRASLSRWLGGVFVALLVTGCAMPDRNERADTLAANAGLQREQIATRPFVLTAFTRFTRADRPLTVYIEGDGLAWLSRSEPSPDPTPRHATGLALAAADPAPNVAYLARPCQFTAMSANPACAISYWTGKRFAPEVVDSLDQAIGQLAARVPGQRIDLVGYSGGGALAVLIAARRADIASLRTVAGNLDDEFVNRLHHVSPMPESENPVDVAPRVAAIAQIHFSGTADTVVPTEVATRFVAAAGGHCARVEAVPEIAHDGDWVRAWPALLRIEPVCSASAAPPR</sequence>